<dbReference type="AlphaFoldDB" id="A0A3S0WX15"/>
<feature type="transmembrane region" description="Helical" evidence="2">
    <location>
        <begin position="84"/>
        <end position="101"/>
    </location>
</feature>
<sequence>MGHIDQALWSKVEGELPEANRAIRQAKYIQLRAEMMENIHLRVESLKSARKTPRSTAFVPSSDDTPHDEASDDTSPLKWSRRKWFLVAIAILDALALAILVDYGVHLPDSAPMAKYVVTMIGFIALMVVCFYVNRSLGWLGSWRPSWLESWLDDLF</sequence>
<protein>
    <submittedName>
        <fullName evidence="3">Uncharacterized protein</fullName>
    </submittedName>
</protein>
<comment type="caution">
    <text evidence="3">The sequence shown here is derived from an EMBL/GenBank/DDBJ whole genome shotgun (WGS) entry which is preliminary data.</text>
</comment>
<feature type="compositionally biased region" description="Polar residues" evidence="1">
    <location>
        <begin position="54"/>
        <end position="63"/>
    </location>
</feature>
<dbReference type="EMBL" id="RYYV01000004">
    <property type="protein sequence ID" value="RUL77568.1"/>
    <property type="molecule type" value="Genomic_DNA"/>
</dbReference>
<keyword evidence="2" id="KW-0812">Transmembrane</keyword>
<feature type="region of interest" description="Disordered" evidence="1">
    <location>
        <begin position="52"/>
        <end position="75"/>
    </location>
</feature>
<evidence type="ECO:0000256" key="2">
    <source>
        <dbReference type="SAM" id="Phobius"/>
    </source>
</evidence>
<dbReference type="Proteomes" id="UP000274358">
    <property type="component" value="Unassembled WGS sequence"/>
</dbReference>
<reference evidence="3 4" key="1">
    <citation type="submission" date="2018-12" db="EMBL/GenBank/DDBJ databases">
        <title>Dyella dinghuensis sp. nov. DHOA06 and Dyella choica sp. nov. 4M-K27, isolated from forest soil.</title>
        <authorList>
            <person name="Qiu L.-H."/>
            <person name="Gao Z.-H."/>
        </authorList>
    </citation>
    <scope>NUCLEOTIDE SEQUENCE [LARGE SCALE GENOMIC DNA]</scope>
    <source>
        <strain evidence="3 4">4M-K27</strain>
    </source>
</reference>
<keyword evidence="2" id="KW-1133">Transmembrane helix</keyword>
<keyword evidence="2" id="KW-0472">Membrane</keyword>
<keyword evidence="4" id="KW-1185">Reference proteome</keyword>
<dbReference type="RefSeq" id="WP_126683963.1">
    <property type="nucleotide sequence ID" value="NZ_RYYV01000004.1"/>
</dbReference>
<name>A0A3S0WX15_9GAMM</name>
<organism evidence="3 4">
    <name type="scientific">Dyella choica</name>
    <dbReference type="NCBI Taxonomy" id="1927959"/>
    <lineage>
        <taxon>Bacteria</taxon>
        <taxon>Pseudomonadati</taxon>
        <taxon>Pseudomonadota</taxon>
        <taxon>Gammaproteobacteria</taxon>
        <taxon>Lysobacterales</taxon>
        <taxon>Rhodanobacteraceae</taxon>
        <taxon>Dyella</taxon>
    </lineage>
</organism>
<evidence type="ECO:0000313" key="4">
    <source>
        <dbReference type="Proteomes" id="UP000274358"/>
    </source>
</evidence>
<feature type="transmembrane region" description="Helical" evidence="2">
    <location>
        <begin position="113"/>
        <end position="134"/>
    </location>
</feature>
<proteinExistence type="predicted"/>
<evidence type="ECO:0000256" key="1">
    <source>
        <dbReference type="SAM" id="MobiDB-lite"/>
    </source>
</evidence>
<accession>A0A3S0WX15</accession>
<gene>
    <name evidence="3" type="ORF">EKH80_06725</name>
</gene>
<evidence type="ECO:0000313" key="3">
    <source>
        <dbReference type="EMBL" id="RUL77568.1"/>
    </source>
</evidence>